<feature type="compositionally biased region" description="Basic residues" evidence="3">
    <location>
        <begin position="1"/>
        <end position="12"/>
    </location>
</feature>
<organism evidence="4 5">
    <name type="scientific">Neoroseomonas marina</name>
    <dbReference type="NCBI Taxonomy" id="1232220"/>
    <lineage>
        <taxon>Bacteria</taxon>
        <taxon>Pseudomonadati</taxon>
        <taxon>Pseudomonadota</taxon>
        <taxon>Alphaproteobacteria</taxon>
        <taxon>Acetobacterales</taxon>
        <taxon>Acetobacteraceae</taxon>
        <taxon>Neoroseomonas</taxon>
    </lineage>
</organism>
<dbReference type="RefSeq" id="WP_170053055.1">
    <property type="nucleotide sequence ID" value="NZ_JABBKX010000002.1"/>
</dbReference>
<dbReference type="Proteomes" id="UP000548582">
    <property type="component" value="Unassembled WGS sequence"/>
</dbReference>
<dbReference type="CDD" id="cd02440">
    <property type="entry name" value="AdoMet_MTases"/>
    <property type="match status" value="1"/>
</dbReference>
<keyword evidence="5" id="KW-1185">Reference proteome</keyword>
<evidence type="ECO:0000313" key="5">
    <source>
        <dbReference type="Proteomes" id="UP000548582"/>
    </source>
</evidence>
<dbReference type="PANTHER" id="PTHR43542:SF1">
    <property type="entry name" value="METHYLTRANSFERASE"/>
    <property type="match status" value="1"/>
</dbReference>
<keyword evidence="2 4" id="KW-0808">Transferase</keyword>
<comment type="caution">
    <text evidence="4">The sequence shown here is derived from an EMBL/GenBank/DDBJ whole genome shotgun (WGS) entry which is preliminary data.</text>
</comment>
<dbReference type="NCBIfam" id="TIGR00095">
    <property type="entry name" value="16S rRNA (guanine(966)-N(2))-methyltransferase RsmD"/>
    <property type="match status" value="1"/>
</dbReference>
<dbReference type="EC" id="2.1.1.171" evidence="4"/>
<proteinExistence type="predicted"/>
<accession>A0A848EBX7</accession>
<dbReference type="PIRSF" id="PIRSF004553">
    <property type="entry name" value="CHP00095"/>
    <property type="match status" value="1"/>
</dbReference>
<feature type="compositionally biased region" description="Basic and acidic residues" evidence="3">
    <location>
        <begin position="14"/>
        <end position="23"/>
    </location>
</feature>
<dbReference type="Gene3D" id="3.40.50.150">
    <property type="entry name" value="Vaccinia Virus protein VP39"/>
    <property type="match status" value="1"/>
</dbReference>
<feature type="region of interest" description="Disordered" evidence="3">
    <location>
        <begin position="1"/>
        <end position="23"/>
    </location>
</feature>
<dbReference type="Pfam" id="PF03602">
    <property type="entry name" value="Cons_hypoth95"/>
    <property type="match status" value="1"/>
</dbReference>
<dbReference type="InterPro" id="IPR029063">
    <property type="entry name" value="SAM-dependent_MTases_sf"/>
</dbReference>
<evidence type="ECO:0000256" key="3">
    <source>
        <dbReference type="SAM" id="MobiDB-lite"/>
    </source>
</evidence>
<gene>
    <name evidence="4" type="primary">rsmD</name>
    <name evidence="4" type="ORF">GWK16_06000</name>
</gene>
<protein>
    <submittedName>
        <fullName evidence="4">16S rRNA (Guanine(966)-N(2))-methyltransferase RsmD</fullName>
        <ecNumber evidence="4">2.1.1.171</ecNumber>
    </submittedName>
</protein>
<evidence type="ECO:0000256" key="1">
    <source>
        <dbReference type="ARBA" id="ARBA00022603"/>
    </source>
</evidence>
<name>A0A848EBX7_9PROT</name>
<dbReference type="GO" id="GO:0052913">
    <property type="term" value="F:16S rRNA (guanine(966)-N(2))-methyltransferase activity"/>
    <property type="evidence" value="ECO:0007669"/>
    <property type="project" value="UniProtKB-EC"/>
</dbReference>
<dbReference type="InterPro" id="IPR004398">
    <property type="entry name" value="RNA_MeTrfase_RsmD"/>
</dbReference>
<sequence>MRIIAGRHRGRVLRSPDGEATRPTADRVRQALFDMLWHAAWGGRTAVHDQLVLDAFAGTGALGLEALSRGADHCTFIERDRAALNVLRANIGACKEEARTAVLAADATKPPPARVPCGLVFLDPPYGKGLVPLALDGLAAAGWIAPGALVVAETGEGETLDLPGYEMLATRSHGAATVHVLRAPGGGGN</sequence>
<dbReference type="AlphaFoldDB" id="A0A848EBX7"/>
<dbReference type="PANTHER" id="PTHR43542">
    <property type="entry name" value="METHYLTRANSFERASE"/>
    <property type="match status" value="1"/>
</dbReference>
<keyword evidence="1 4" id="KW-0489">Methyltransferase</keyword>
<reference evidence="4 5" key="1">
    <citation type="submission" date="2020-03" db="EMBL/GenBank/DDBJ databases">
        <authorList>
            <person name="Sun Q."/>
        </authorList>
    </citation>
    <scope>NUCLEOTIDE SEQUENCE [LARGE SCALE GENOMIC DNA]</scope>
    <source>
        <strain evidence="4 5">JC162</strain>
    </source>
</reference>
<dbReference type="EMBL" id="JABBKX010000002">
    <property type="protein sequence ID" value="NMJ40785.1"/>
    <property type="molecule type" value="Genomic_DNA"/>
</dbReference>
<evidence type="ECO:0000313" key="4">
    <source>
        <dbReference type="EMBL" id="NMJ40785.1"/>
    </source>
</evidence>
<dbReference type="SUPFAM" id="SSF53335">
    <property type="entry name" value="S-adenosyl-L-methionine-dependent methyltransferases"/>
    <property type="match status" value="1"/>
</dbReference>
<evidence type="ECO:0000256" key="2">
    <source>
        <dbReference type="ARBA" id="ARBA00022679"/>
    </source>
</evidence>